<evidence type="ECO:0000313" key="1">
    <source>
        <dbReference type="EnsemblPlants" id="TuG1812G0500005209.01.T01"/>
    </source>
</evidence>
<sequence>MGDSVDVIPDWVGDLGESVGPVDYGCVRRCRHRRLATYLWLHGFRDALRGLLNETDAYMSVIHLSRLVQQGLWDDAVAYVSRFLRPTSHPQSDEAQVLLHFLVQHAAFASMVAGKPDRNLSYFNHKYNTRYLKHDDSVSFDCLRIRSIVLSILHSEQVRSSLDWERVRCKASQIVQHLAYKAPELRNVVLLPGGPMMPHDVLPIGFRYRRRRHVKEQDLPGPKTLAKIYLRTKKGLPSSTRRHELNSGLTDKTRKWLIDLIDESLQAGLELQSSEKEKEGVPGATASHTMSNTLTDLTKNSVSGTSSLTNAGAHVAPVSQTMSGTLTVPANISGAPVAAVSQTVNLTSHAENSGISSVINAGTSKVVSSKISNLRKHQRTEEATFEHPKMQRTSGAFGEACLASVTKAGAGSRAGTVLELEGPKQEVEHR</sequence>
<gene>
    <name evidence="1" type="primary">LOC125511388</name>
</gene>
<organism evidence="1 2">
    <name type="scientific">Triticum urartu</name>
    <name type="common">Red wild einkorn</name>
    <name type="synonym">Crithodium urartu</name>
    <dbReference type="NCBI Taxonomy" id="4572"/>
    <lineage>
        <taxon>Eukaryota</taxon>
        <taxon>Viridiplantae</taxon>
        <taxon>Streptophyta</taxon>
        <taxon>Embryophyta</taxon>
        <taxon>Tracheophyta</taxon>
        <taxon>Spermatophyta</taxon>
        <taxon>Magnoliopsida</taxon>
        <taxon>Liliopsida</taxon>
        <taxon>Poales</taxon>
        <taxon>Poaceae</taxon>
        <taxon>BOP clade</taxon>
        <taxon>Pooideae</taxon>
        <taxon>Triticodae</taxon>
        <taxon>Triticeae</taxon>
        <taxon>Triticinae</taxon>
        <taxon>Triticum</taxon>
    </lineage>
</organism>
<name>A0A8R7UP29_TRIUA</name>
<reference evidence="1" key="3">
    <citation type="submission" date="2022-06" db="UniProtKB">
        <authorList>
            <consortium name="EnsemblPlants"/>
        </authorList>
    </citation>
    <scope>IDENTIFICATION</scope>
</reference>
<dbReference type="PANTHER" id="PTHR36478">
    <property type="entry name" value="OS04G0614237 PROTEIN-RELATED"/>
    <property type="match status" value="1"/>
</dbReference>
<dbReference type="OrthoDB" id="592059at2759"/>
<reference evidence="2" key="1">
    <citation type="journal article" date="2013" name="Nature">
        <title>Draft genome of the wheat A-genome progenitor Triticum urartu.</title>
        <authorList>
            <person name="Ling H.Q."/>
            <person name="Zhao S."/>
            <person name="Liu D."/>
            <person name="Wang J."/>
            <person name="Sun H."/>
            <person name="Zhang C."/>
            <person name="Fan H."/>
            <person name="Li D."/>
            <person name="Dong L."/>
            <person name="Tao Y."/>
            <person name="Gao C."/>
            <person name="Wu H."/>
            <person name="Li Y."/>
            <person name="Cui Y."/>
            <person name="Guo X."/>
            <person name="Zheng S."/>
            <person name="Wang B."/>
            <person name="Yu K."/>
            <person name="Liang Q."/>
            <person name="Yang W."/>
            <person name="Lou X."/>
            <person name="Chen J."/>
            <person name="Feng M."/>
            <person name="Jian J."/>
            <person name="Zhang X."/>
            <person name="Luo G."/>
            <person name="Jiang Y."/>
            <person name="Liu J."/>
            <person name="Wang Z."/>
            <person name="Sha Y."/>
            <person name="Zhang B."/>
            <person name="Wu H."/>
            <person name="Tang D."/>
            <person name="Shen Q."/>
            <person name="Xue P."/>
            <person name="Zou S."/>
            <person name="Wang X."/>
            <person name="Liu X."/>
            <person name="Wang F."/>
            <person name="Yang Y."/>
            <person name="An X."/>
            <person name="Dong Z."/>
            <person name="Zhang K."/>
            <person name="Zhang X."/>
            <person name="Luo M.C."/>
            <person name="Dvorak J."/>
            <person name="Tong Y."/>
            <person name="Wang J."/>
            <person name="Yang H."/>
            <person name="Li Z."/>
            <person name="Wang D."/>
            <person name="Zhang A."/>
            <person name="Wang J."/>
        </authorList>
    </citation>
    <scope>NUCLEOTIDE SEQUENCE</scope>
    <source>
        <strain evidence="2">cv. G1812</strain>
    </source>
</reference>
<dbReference type="GeneID" id="125511388"/>
<dbReference type="EnsemblPlants" id="TuG1812G0500005209.01.T01">
    <property type="protein sequence ID" value="TuG1812G0500005209.01.T01"/>
    <property type="gene ID" value="TuG1812G0500005209.01"/>
</dbReference>
<dbReference type="KEGG" id="tua:125511388"/>
<keyword evidence="2" id="KW-1185">Reference proteome</keyword>
<proteinExistence type="predicted"/>
<reference evidence="1" key="2">
    <citation type="submission" date="2018-03" db="EMBL/GenBank/DDBJ databases">
        <title>The Triticum urartu genome reveals the dynamic nature of wheat genome evolution.</title>
        <authorList>
            <person name="Ling H."/>
            <person name="Ma B."/>
            <person name="Shi X."/>
            <person name="Liu H."/>
            <person name="Dong L."/>
            <person name="Sun H."/>
            <person name="Cao Y."/>
            <person name="Gao Q."/>
            <person name="Zheng S."/>
            <person name="Li Y."/>
            <person name="Yu Y."/>
            <person name="Du H."/>
            <person name="Qi M."/>
            <person name="Li Y."/>
            <person name="Yu H."/>
            <person name="Cui Y."/>
            <person name="Wang N."/>
            <person name="Chen C."/>
            <person name="Wu H."/>
            <person name="Zhao Y."/>
            <person name="Zhang J."/>
            <person name="Li Y."/>
            <person name="Zhou W."/>
            <person name="Zhang B."/>
            <person name="Hu W."/>
            <person name="Eijk M."/>
            <person name="Tang J."/>
            <person name="Witsenboer H."/>
            <person name="Zhao S."/>
            <person name="Li Z."/>
            <person name="Zhang A."/>
            <person name="Wang D."/>
            <person name="Liang C."/>
        </authorList>
    </citation>
    <scope>NUCLEOTIDE SEQUENCE [LARGE SCALE GENOMIC DNA]</scope>
    <source>
        <strain evidence="1">cv. G1812</strain>
    </source>
</reference>
<dbReference type="AlphaFoldDB" id="A0A8R7UP29"/>
<dbReference type="RefSeq" id="XP_048532697.1">
    <property type="nucleotide sequence ID" value="XM_048676740.1"/>
</dbReference>
<accession>A0A8R7UP29</accession>
<protein>
    <submittedName>
        <fullName evidence="1">Uncharacterized protein</fullName>
    </submittedName>
</protein>
<dbReference type="Proteomes" id="UP000015106">
    <property type="component" value="Chromosome 5"/>
</dbReference>
<evidence type="ECO:0000313" key="2">
    <source>
        <dbReference type="Proteomes" id="UP000015106"/>
    </source>
</evidence>
<dbReference type="Gramene" id="TuG1812G0500005209.01.T01">
    <property type="protein sequence ID" value="TuG1812G0500005209.01.T01"/>
    <property type="gene ID" value="TuG1812G0500005209.01"/>
</dbReference>
<dbReference type="PANTHER" id="PTHR36478:SF10">
    <property type="entry name" value="ELYS-LIKE DOMAIN-CONTAINING PROTEIN"/>
    <property type="match status" value="1"/>
</dbReference>